<dbReference type="PANTHER" id="PTHR10366">
    <property type="entry name" value="NAD DEPENDENT EPIMERASE/DEHYDRATASE"/>
    <property type="match status" value="1"/>
</dbReference>
<evidence type="ECO:0000259" key="3">
    <source>
        <dbReference type="Pfam" id="PF01370"/>
    </source>
</evidence>
<dbReference type="AlphaFoldDB" id="A0AAE0HNI8"/>
<evidence type="ECO:0000313" key="4">
    <source>
        <dbReference type="EMBL" id="KAK3299459.1"/>
    </source>
</evidence>
<dbReference type="Proteomes" id="UP001278766">
    <property type="component" value="Unassembled WGS sequence"/>
</dbReference>
<dbReference type="InterPro" id="IPR050425">
    <property type="entry name" value="NAD(P)_dehydrat-like"/>
</dbReference>
<dbReference type="Gene3D" id="3.40.50.720">
    <property type="entry name" value="NAD(P)-binding Rossmann-like Domain"/>
    <property type="match status" value="1"/>
</dbReference>
<dbReference type="SUPFAM" id="SSF51735">
    <property type="entry name" value="NAD(P)-binding Rossmann-fold domains"/>
    <property type="match status" value="1"/>
</dbReference>
<proteinExistence type="inferred from homology"/>
<dbReference type="EMBL" id="JAUEPN010000002">
    <property type="protein sequence ID" value="KAK3299459.1"/>
    <property type="molecule type" value="Genomic_DNA"/>
</dbReference>
<reference evidence="4" key="1">
    <citation type="journal article" date="2023" name="Mol. Phylogenet. Evol.">
        <title>Genome-scale phylogeny and comparative genomics of the fungal order Sordariales.</title>
        <authorList>
            <person name="Hensen N."/>
            <person name="Bonometti L."/>
            <person name="Westerberg I."/>
            <person name="Brannstrom I.O."/>
            <person name="Guillou S."/>
            <person name="Cros-Aarteil S."/>
            <person name="Calhoun S."/>
            <person name="Haridas S."/>
            <person name="Kuo A."/>
            <person name="Mondo S."/>
            <person name="Pangilinan J."/>
            <person name="Riley R."/>
            <person name="LaButti K."/>
            <person name="Andreopoulos B."/>
            <person name="Lipzen A."/>
            <person name="Chen C."/>
            <person name="Yan M."/>
            <person name="Daum C."/>
            <person name="Ng V."/>
            <person name="Clum A."/>
            <person name="Steindorff A."/>
            <person name="Ohm R.A."/>
            <person name="Martin F."/>
            <person name="Silar P."/>
            <person name="Natvig D.O."/>
            <person name="Lalanne C."/>
            <person name="Gautier V."/>
            <person name="Ament-Velasquez S.L."/>
            <person name="Kruys A."/>
            <person name="Hutchinson M.I."/>
            <person name="Powell A.J."/>
            <person name="Barry K."/>
            <person name="Miller A.N."/>
            <person name="Grigoriev I.V."/>
            <person name="Debuchy R."/>
            <person name="Gladieux P."/>
            <person name="Hiltunen Thoren M."/>
            <person name="Johannesson H."/>
        </authorList>
    </citation>
    <scope>NUCLEOTIDE SEQUENCE</scope>
    <source>
        <strain evidence="4">CBS 168.71</strain>
    </source>
</reference>
<keyword evidence="1" id="KW-0560">Oxidoreductase</keyword>
<gene>
    <name evidence="4" type="ORF">B0H64DRAFT_472587</name>
</gene>
<keyword evidence="5" id="KW-1185">Reference proteome</keyword>
<organism evidence="4 5">
    <name type="scientific">Chaetomium fimeti</name>
    <dbReference type="NCBI Taxonomy" id="1854472"/>
    <lineage>
        <taxon>Eukaryota</taxon>
        <taxon>Fungi</taxon>
        <taxon>Dikarya</taxon>
        <taxon>Ascomycota</taxon>
        <taxon>Pezizomycotina</taxon>
        <taxon>Sordariomycetes</taxon>
        <taxon>Sordariomycetidae</taxon>
        <taxon>Sordariales</taxon>
        <taxon>Chaetomiaceae</taxon>
        <taxon>Chaetomium</taxon>
    </lineage>
</organism>
<protein>
    <recommendedName>
        <fullName evidence="3">NAD-dependent epimerase/dehydratase domain-containing protein</fullName>
    </recommendedName>
</protein>
<evidence type="ECO:0000256" key="2">
    <source>
        <dbReference type="ARBA" id="ARBA00023445"/>
    </source>
</evidence>
<reference evidence="4" key="2">
    <citation type="submission" date="2023-06" db="EMBL/GenBank/DDBJ databases">
        <authorList>
            <consortium name="Lawrence Berkeley National Laboratory"/>
            <person name="Haridas S."/>
            <person name="Hensen N."/>
            <person name="Bonometti L."/>
            <person name="Westerberg I."/>
            <person name="Brannstrom I.O."/>
            <person name="Guillou S."/>
            <person name="Cros-Aarteil S."/>
            <person name="Calhoun S."/>
            <person name="Kuo A."/>
            <person name="Mondo S."/>
            <person name="Pangilinan J."/>
            <person name="Riley R."/>
            <person name="Labutti K."/>
            <person name="Andreopoulos B."/>
            <person name="Lipzen A."/>
            <person name="Chen C."/>
            <person name="Yanf M."/>
            <person name="Daum C."/>
            <person name="Ng V."/>
            <person name="Clum A."/>
            <person name="Steindorff A."/>
            <person name="Ohm R."/>
            <person name="Martin F."/>
            <person name="Silar P."/>
            <person name="Natvig D."/>
            <person name="Lalanne C."/>
            <person name="Gautier V."/>
            <person name="Ament-Velasquez S.L."/>
            <person name="Kruys A."/>
            <person name="Hutchinson M.I."/>
            <person name="Powell A.J."/>
            <person name="Barry K."/>
            <person name="Miller A.N."/>
            <person name="Grigoriev I.V."/>
            <person name="Debuchy R."/>
            <person name="Gladieux P."/>
            <person name="Thoren M.H."/>
            <person name="Johannesson H."/>
        </authorList>
    </citation>
    <scope>NUCLEOTIDE SEQUENCE</scope>
    <source>
        <strain evidence="4">CBS 168.71</strain>
    </source>
</reference>
<dbReference type="InterPro" id="IPR036291">
    <property type="entry name" value="NAD(P)-bd_dom_sf"/>
</dbReference>
<dbReference type="GO" id="GO:0016616">
    <property type="term" value="F:oxidoreductase activity, acting on the CH-OH group of donors, NAD or NADP as acceptor"/>
    <property type="evidence" value="ECO:0007669"/>
    <property type="project" value="TreeGrafter"/>
</dbReference>
<dbReference type="PANTHER" id="PTHR10366:SF564">
    <property type="entry name" value="STEROL-4-ALPHA-CARBOXYLATE 3-DEHYDROGENASE, DECARBOXYLATING"/>
    <property type="match status" value="1"/>
</dbReference>
<dbReference type="GeneID" id="87844892"/>
<sequence length="393" mass="41918">MGRTGSNGSSKYQCQVLKKKVQDICEDESAGAVPFLFEPLALHLLKEGYRVRAVVRSHFKERDLQRRPTIQATNPGPRLSFAIVPSIMVDGAYDSAMEGVTNVIHCASPVATGAKVVYANDDGTFFIRPAVEGTLNILRAAAKVPTVARVVVTSSLAALIPFQDLSRPGGAPGGARAYTPLDRAPLEPAPYRSDVAAYVASKISALQAADAWVTANAPHFDLVHLHPGFVLGPHHTATTLPRALQGGNTLVMAALRAAGLRRRRPRGSTHAAVSVHVDDLAKVHVRALHQGTVPGGCGYIVARPAAWEDVPRIACARFPDVFGVSPPAGPAGPIGNVTAKGLNIDDEGTQDAFPRIQFAGFEEQVVSVIQQYLDLADEADMAALREMARRIER</sequence>
<evidence type="ECO:0000313" key="5">
    <source>
        <dbReference type="Proteomes" id="UP001278766"/>
    </source>
</evidence>
<accession>A0AAE0HNI8</accession>
<feature type="domain" description="NAD-dependent epimerase/dehydratase" evidence="3">
    <location>
        <begin position="41"/>
        <end position="290"/>
    </location>
</feature>
<dbReference type="RefSeq" id="XP_062662973.1">
    <property type="nucleotide sequence ID" value="XM_062807944.1"/>
</dbReference>
<dbReference type="Pfam" id="PF01370">
    <property type="entry name" value="Epimerase"/>
    <property type="match status" value="1"/>
</dbReference>
<dbReference type="InterPro" id="IPR001509">
    <property type="entry name" value="Epimerase_deHydtase"/>
</dbReference>
<evidence type="ECO:0000256" key="1">
    <source>
        <dbReference type="ARBA" id="ARBA00023002"/>
    </source>
</evidence>
<name>A0AAE0HNI8_9PEZI</name>
<comment type="similarity">
    <text evidence="2">Belongs to the NAD(P)-dependent epimerase/dehydratase family. Dihydroflavonol-4-reductase subfamily.</text>
</comment>
<comment type="caution">
    <text evidence="4">The sequence shown here is derived from an EMBL/GenBank/DDBJ whole genome shotgun (WGS) entry which is preliminary data.</text>
</comment>